<protein>
    <submittedName>
        <fullName evidence="2">DDE_Tnp_1-associated</fullName>
    </submittedName>
</protein>
<name>A0A1H0VQN6_9BACT</name>
<reference evidence="2 3" key="1">
    <citation type="submission" date="2016-10" db="EMBL/GenBank/DDBJ databases">
        <authorList>
            <person name="de Groot N.N."/>
        </authorList>
    </citation>
    <scope>NUCLEOTIDE SEQUENCE [LARGE SCALE GENOMIC DNA]</scope>
    <source>
        <strain evidence="2 3">DSM 12130</strain>
    </source>
</reference>
<dbReference type="AlphaFoldDB" id="A0A1H0VQN6"/>
<sequence>MKLTADQMRSLPEFFKKIRDPRRPQGRPHYVHVVLALAAGAILCGMPSYKSIADWTKALSPTARARFGCYFSHRENSVPSESTIRNVMIRVDPVELDQALQCWNAQYGVIDQSLAIDGKIMRNAIDENGRQTHTMGFVGYQSKHSYTPKKLVPCQ</sequence>
<gene>
    <name evidence="2" type="ORF">SAMN05660330_04188</name>
</gene>
<dbReference type="PANTHER" id="PTHR30298">
    <property type="entry name" value="H REPEAT-ASSOCIATED PREDICTED TRANSPOSASE"/>
    <property type="match status" value="1"/>
</dbReference>
<dbReference type="InterPro" id="IPR051698">
    <property type="entry name" value="Transposase_11-like"/>
</dbReference>
<dbReference type="EMBL" id="FNJI01000059">
    <property type="protein sequence ID" value="SDP80664.1"/>
    <property type="molecule type" value="Genomic_DNA"/>
</dbReference>
<evidence type="ECO:0000259" key="1">
    <source>
        <dbReference type="Pfam" id="PF13808"/>
    </source>
</evidence>
<dbReference type="RefSeq" id="WP_092226045.1">
    <property type="nucleotide sequence ID" value="NZ_FNJI01000059.1"/>
</dbReference>
<dbReference type="PANTHER" id="PTHR30298:SF0">
    <property type="entry name" value="PROTEIN YBFL-RELATED"/>
    <property type="match status" value="1"/>
</dbReference>
<dbReference type="InterPro" id="IPR032806">
    <property type="entry name" value="YbfD_N"/>
</dbReference>
<organism evidence="2 3">
    <name type="scientific">Desulforhopalus singaporensis</name>
    <dbReference type="NCBI Taxonomy" id="91360"/>
    <lineage>
        <taxon>Bacteria</taxon>
        <taxon>Pseudomonadati</taxon>
        <taxon>Thermodesulfobacteriota</taxon>
        <taxon>Desulfobulbia</taxon>
        <taxon>Desulfobulbales</taxon>
        <taxon>Desulfocapsaceae</taxon>
        <taxon>Desulforhopalus</taxon>
    </lineage>
</organism>
<evidence type="ECO:0000313" key="2">
    <source>
        <dbReference type="EMBL" id="SDP80664.1"/>
    </source>
</evidence>
<proteinExistence type="predicted"/>
<dbReference type="STRING" id="91360.SAMN05660330_04188"/>
<accession>A0A1H0VQN6</accession>
<evidence type="ECO:0000313" key="3">
    <source>
        <dbReference type="Proteomes" id="UP000199073"/>
    </source>
</evidence>
<keyword evidence="3" id="KW-1185">Reference proteome</keyword>
<feature type="domain" description="H repeat-associated protein N-terminal" evidence="1">
    <location>
        <begin position="13"/>
        <end position="103"/>
    </location>
</feature>
<dbReference type="Proteomes" id="UP000199073">
    <property type="component" value="Unassembled WGS sequence"/>
</dbReference>
<dbReference type="Pfam" id="PF13808">
    <property type="entry name" value="DDE_Tnp_1_assoc"/>
    <property type="match status" value="1"/>
</dbReference>
<dbReference type="OrthoDB" id="6139076at2"/>